<sequence>MSTGVFALSCASTWSPKHRCLAVTTVEEGAKSGRHRRGYLGEDCAEGRLSFHPSRACVLASYTSGELAPDLSD</sequence>
<dbReference type="EMBL" id="CCYD01000409">
    <property type="protein sequence ID" value="CEG39209.1"/>
    <property type="molecule type" value="Genomic_DNA"/>
</dbReference>
<dbReference type="AlphaFoldDB" id="A0A0P1AEE9"/>
<dbReference type="Proteomes" id="UP000054928">
    <property type="component" value="Unassembled WGS sequence"/>
</dbReference>
<accession>A0A0P1AEE9</accession>
<evidence type="ECO:0000313" key="1">
    <source>
        <dbReference type="EMBL" id="CEG39209.1"/>
    </source>
</evidence>
<protein>
    <submittedName>
        <fullName evidence="1">Uncharacterized protein</fullName>
    </submittedName>
</protein>
<organism evidence="1 2">
    <name type="scientific">Plasmopara halstedii</name>
    <name type="common">Downy mildew of sunflower</name>
    <dbReference type="NCBI Taxonomy" id="4781"/>
    <lineage>
        <taxon>Eukaryota</taxon>
        <taxon>Sar</taxon>
        <taxon>Stramenopiles</taxon>
        <taxon>Oomycota</taxon>
        <taxon>Peronosporomycetes</taxon>
        <taxon>Peronosporales</taxon>
        <taxon>Peronosporaceae</taxon>
        <taxon>Plasmopara</taxon>
    </lineage>
</organism>
<dbReference type="GeneID" id="36404318"/>
<evidence type="ECO:0000313" key="2">
    <source>
        <dbReference type="Proteomes" id="UP000054928"/>
    </source>
</evidence>
<reference evidence="2" key="1">
    <citation type="submission" date="2014-09" db="EMBL/GenBank/DDBJ databases">
        <authorList>
            <person name="Sharma Rahul"/>
            <person name="Thines Marco"/>
        </authorList>
    </citation>
    <scope>NUCLEOTIDE SEQUENCE [LARGE SCALE GENOMIC DNA]</scope>
</reference>
<proteinExistence type="predicted"/>
<name>A0A0P1AEE9_PLAHL</name>
<keyword evidence="2" id="KW-1185">Reference proteome</keyword>
<dbReference type="RefSeq" id="XP_024575578.1">
    <property type="nucleotide sequence ID" value="XM_024724731.1"/>
</dbReference>